<keyword evidence="11" id="KW-0325">Glycoprotein</keyword>
<protein>
    <recommendedName>
        <fullName evidence="14">PA domain-containing protein</fullName>
    </recommendedName>
</protein>
<dbReference type="AlphaFoldDB" id="A0ABD3JGX1"/>
<sequence length="567" mass="61776">MASPPPILLPLLLLLLLLLAGAPPLAAASDTSYDDKDAPSSASCRNDFQLVKVKSWVDGSKGKTLNGLSARFGALLPSDAEKGVKLPLVLSSPANCCSNSSTELKGSIALATRGDCDFTAKAEIAQLGSAAGLLVINDDDELFEMVCPKNGTAINISIPVIMITKSAGSTLKSMLVDGRVEILLHSPDRPLVDFSVVFLWMMAVGTIVCASLWSDFTAAEQTDERYNELSPKVPTDAGIAKDDSEKEVLDISVTGAVCFVITASIFLVLLYFFMSSWVLWVLIVLFCIGGIEGMHSIILGLISRYPLNPLVSILKDVKFLFVRHAYFVKSYESRKSRNRSQKMVSMPLIGEVSWISVIVLLLCMAFAIFWAVNQEASWAWIGQDILGICMMITVLQIARLPNIKVASVLLCCAFLYDIFWVFLSPLLFKESVMVVVARGDNSGGASIPMLLRVPRVFDPWGGYDMIGFGDILFPGLLVSLLCRFDKDNKRGLLNGYFLWSTVGYGVGLCLTYLGLYLMNGHGQPALLYLVPCTLGLSIVLALTRRELKHLLNYGNEPSPSDDHAEEA</sequence>
<keyword evidence="4" id="KW-0645">Protease</keyword>
<evidence type="ECO:0000256" key="8">
    <source>
        <dbReference type="ARBA" id="ARBA00022801"/>
    </source>
</evidence>
<name>A0ABD3JGX1_EUCGL</name>
<dbReference type="EMBL" id="JBJKBG010000008">
    <property type="protein sequence ID" value="KAL3726553.1"/>
    <property type="molecule type" value="Genomic_DNA"/>
</dbReference>
<evidence type="ECO:0000256" key="1">
    <source>
        <dbReference type="ARBA" id="ARBA00003012"/>
    </source>
</evidence>
<keyword evidence="7" id="KW-0967">Endosome</keyword>
<dbReference type="SUPFAM" id="SSF52025">
    <property type="entry name" value="PA domain"/>
    <property type="match status" value="1"/>
</dbReference>
<feature type="domain" description="PA" evidence="14">
    <location>
        <begin position="84"/>
        <end position="171"/>
    </location>
</feature>
<dbReference type="SMART" id="SM00730">
    <property type="entry name" value="PSN"/>
    <property type="match status" value="1"/>
</dbReference>
<evidence type="ECO:0000256" key="4">
    <source>
        <dbReference type="ARBA" id="ARBA00022670"/>
    </source>
</evidence>
<keyword evidence="16" id="KW-1185">Reference proteome</keyword>
<feature type="transmembrane region" description="Helical" evidence="12">
    <location>
        <begin position="194"/>
        <end position="213"/>
    </location>
</feature>
<feature type="transmembrane region" description="Helical" evidence="12">
    <location>
        <begin position="465"/>
        <end position="484"/>
    </location>
</feature>
<dbReference type="Proteomes" id="UP001634007">
    <property type="component" value="Unassembled WGS sequence"/>
</dbReference>
<keyword evidence="10 12" id="KW-0472">Membrane</keyword>
<dbReference type="PANTHER" id="PTHR12174:SF90">
    <property type="entry name" value="SIGNAL PEPTIDE PEPTIDASE-LIKE 3"/>
    <property type="match status" value="1"/>
</dbReference>
<keyword evidence="6 13" id="KW-0732">Signal</keyword>
<evidence type="ECO:0000256" key="2">
    <source>
        <dbReference type="ARBA" id="ARBA00004337"/>
    </source>
</evidence>
<dbReference type="PANTHER" id="PTHR12174">
    <property type="entry name" value="SIGNAL PEPTIDE PEPTIDASE"/>
    <property type="match status" value="1"/>
</dbReference>
<evidence type="ECO:0000313" key="15">
    <source>
        <dbReference type="EMBL" id="KAL3726553.1"/>
    </source>
</evidence>
<keyword evidence="8" id="KW-0378">Hydrolase</keyword>
<feature type="transmembrane region" description="Helical" evidence="12">
    <location>
        <begin position="251"/>
        <end position="273"/>
    </location>
</feature>
<dbReference type="InterPro" id="IPR003137">
    <property type="entry name" value="PA_domain"/>
</dbReference>
<evidence type="ECO:0000256" key="3">
    <source>
        <dbReference type="ARBA" id="ARBA00006859"/>
    </source>
</evidence>
<feature type="chain" id="PRO_5044881794" description="PA domain-containing protein" evidence="13">
    <location>
        <begin position="29"/>
        <end position="567"/>
    </location>
</feature>
<evidence type="ECO:0000256" key="5">
    <source>
        <dbReference type="ARBA" id="ARBA00022692"/>
    </source>
</evidence>
<evidence type="ECO:0000256" key="12">
    <source>
        <dbReference type="SAM" id="Phobius"/>
    </source>
</evidence>
<comment type="caution">
    <text evidence="15">The sequence shown here is derived from an EMBL/GenBank/DDBJ whole genome shotgun (WGS) entry which is preliminary data.</text>
</comment>
<dbReference type="FunFam" id="3.50.30.30:FF:000007">
    <property type="entry name" value="Signal peptide peptidase-like 3"/>
    <property type="match status" value="1"/>
</dbReference>
<organism evidence="15 16">
    <name type="scientific">Eucalyptus globulus</name>
    <name type="common">Tasmanian blue gum</name>
    <dbReference type="NCBI Taxonomy" id="34317"/>
    <lineage>
        <taxon>Eukaryota</taxon>
        <taxon>Viridiplantae</taxon>
        <taxon>Streptophyta</taxon>
        <taxon>Embryophyta</taxon>
        <taxon>Tracheophyta</taxon>
        <taxon>Spermatophyta</taxon>
        <taxon>Magnoliopsida</taxon>
        <taxon>eudicotyledons</taxon>
        <taxon>Gunneridae</taxon>
        <taxon>Pentapetalae</taxon>
        <taxon>rosids</taxon>
        <taxon>malvids</taxon>
        <taxon>Myrtales</taxon>
        <taxon>Myrtaceae</taxon>
        <taxon>Myrtoideae</taxon>
        <taxon>Eucalypteae</taxon>
        <taxon>Eucalyptus</taxon>
    </lineage>
</organism>
<keyword evidence="9 12" id="KW-1133">Transmembrane helix</keyword>
<comment type="function">
    <text evidence="1">Intramembrane-cleaving aspartic protease (I-CLiP) that cleaves type II membrane signal peptides in the hydrophobic plane of the membrane.</text>
</comment>
<dbReference type="GO" id="GO:0006508">
    <property type="term" value="P:proteolysis"/>
    <property type="evidence" value="ECO:0007669"/>
    <property type="project" value="UniProtKB-KW"/>
</dbReference>
<reference evidence="15 16" key="1">
    <citation type="submission" date="2024-11" db="EMBL/GenBank/DDBJ databases">
        <title>Chromosome-level genome assembly of Eucalyptus globulus Labill. provides insights into its genome evolution.</title>
        <authorList>
            <person name="Li X."/>
        </authorList>
    </citation>
    <scope>NUCLEOTIDE SEQUENCE [LARGE SCALE GENOMIC DNA]</scope>
    <source>
        <strain evidence="15">CL2024</strain>
        <tissue evidence="15">Fresh tender leaves</tissue>
    </source>
</reference>
<evidence type="ECO:0000256" key="10">
    <source>
        <dbReference type="ARBA" id="ARBA00023136"/>
    </source>
</evidence>
<feature type="transmembrane region" description="Helical" evidence="12">
    <location>
        <begin position="378"/>
        <end position="398"/>
    </location>
</feature>
<feature type="signal peptide" evidence="13">
    <location>
        <begin position="1"/>
        <end position="28"/>
    </location>
</feature>
<dbReference type="InterPro" id="IPR006639">
    <property type="entry name" value="Preselin/SPP"/>
</dbReference>
<evidence type="ECO:0000256" key="6">
    <source>
        <dbReference type="ARBA" id="ARBA00022729"/>
    </source>
</evidence>
<feature type="transmembrane region" description="Helical" evidence="12">
    <location>
        <begin position="525"/>
        <end position="543"/>
    </location>
</feature>
<dbReference type="InterPro" id="IPR007369">
    <property type="entry name" value="Peptidase_A22B_SPP"/>
</dbReference>
<evidence type="ECO:0000256" key="13">
    <source>
        <dbReference type="SAM" id="SignalP"/>
    </source>
</evidence>
<dbReference type="GO" id="GO:0008233">
    <property type="term" value="F:peptidase activity"/>
    <property type="evidence" value="ECO:0007669"/>
    <property type="project" value="UniProtKB-KW"/>
</dbReference>
<dbReference type="Gene3D" id="3.50.30.30">
    <property type="match status" value="1"/>
</dbReference>
<gene>
    <name evidence="15" type="ORF">ACJRO7_031452</name>
</gene>
<evidence type="ECO:0000256" key="11">
    <source>
        <dbReference type="ARBA" id="ARBA00023180"/>
    </source>
</evidence>
<comment type="subcellular location">
    <subcellularLocation>
        <location evidence="2">Endosome membrane</location>
        <topology evidence="2">Multi-pass membrane protein</topology>
    </subcellularLocation>
</comment>
<comment type="similarity">
    <text evidence="3">Belongs to the peptidase A22B family.</text>
</comment>
<evidence type="ECO:0000256" key="7">
    <source>
        <dbReference type="ARBA" id="ARBA00022753"/>
    </source>
</evidence>
<evidence type="ECO:0000313" key="16">
    <source>
        <dbReference type="Proteomes" id="UP001634007"/>
    </source>
</evidence>
<dbReference type="InterPro" id="IPR046450">
    <property type="entry name" value="PA_dom_sf"/>
</dbReference>
<proteinExistence type="inferred from homology"/>
<dbReference type="Pfam" id="PF04258">
    <property type="entry name" value="Peptidase_A22B"/>
    <property type="match status" value="1"/>
</dbReference>
<feature type="transmembrane region" description="Helical" evidence="12">
    <location>
        <begin position="344"/>
        <end position="372"/>
    </location>
</feature>
<accession>A0ABD3JGX1</accession>
<feature type="transmembrane region" description="Helical" evidence="12">
    <location>
        <begin position="496"/>
        <end position="519"/>
    </location>
</feature>
<dbReference type="Pfam" id="PF02225">
    <property type="entry name" value="PA"/>
    <property type="match status" value="1"/>
</dbReference>
<dbReference type="GO" id="GO:0010008">
    <property type="term" value="C:endosome membrane"/>
    <property type="evidence" value="ECO:0007669"/>
    <property type="project" value="UniProtKB-SubCell"/>
</dbReference>
<evidence type="ECO:0000259" key="14">
    <source>
        <dbReference type="Pfam" id="PF02225"/>
    </source>
</evidence>
<keyword evidence="5 12" id="KW-0812">Transmembrane</keyword>
<evidence type="ECO:0000256" key="9">
    <source>
        <dbReference type="ARBA" id="ARBA00022989"/>
    </source>
</evidence>
<feature type="transmembrane region" description="Helical" evidence="12">
    <location>
        <begin position="405"/>
        <end position="423"/>
    </location>
</feature>
<feature type="transmembrane region" description="Helical" evidence="12">
    <location>
        <begin position="279"/>
        <end position="302"/>
    </location>
</feature>